<dbReference type="AlphaFoldDB" id="A0A8J4XRX2"/>
<dbReference type="EMBL" id="JACEEZ010023021">
    <property type="protein sequence ID" value="KAG0711792.1"/>
    <property type="molecule type" value="Genomic_DNA"/>
</dbReference>
<gene>
    <name evidence="1" type="ORF">GWK47_019862</name>
</gene>
<keyword evidence="2" id="KW-1185">Reference proteome</keyword>
<proteinExistence type="predicted"/>
<protein>
    <submittedName>
        <fullName evidence="1">Uncharacterized protein</fullName>
    </submittedName>
</protein>
<accession>A0A8J4XRX2</accession>
<evidence type="ECO:0000313" key="2">
    <source>
        <dbReference type="Proteomes" id="UP000770661"/>
    </source>
</evidence>
<dbReference type="Proteomes" id="UP000770661">
    <property type="component" value="Unassembled WGS sequence"/>
</dbReference>
<reference evidence="1" key="1">
    <citation type="submission" date="2020-07" db="EMBL/GenBank/DDBJ databases">
        <title>The High-quality genome of the commercially important snow crab, Chionoecetes opilio.</title>
        <authorList>
            <person name="Jeong J.-H."/>
            <person name="Ryu S."/>
        </authorList>
    </citation>
    <scope>NUCLEOTIDE SEQUENCE</scope>
    <source>
        <strain evidence="1">MADBK_172401_WGS</strain>
        <tissue evidence="1">Digestive gland</tissue>
    </source>
</reference>
<sequence length="225" mass="25201">MRREYLCLDYSDTASRCILSLTSPLPGCLAPPSSALTLPVKGQRRQQCGATQTLDPVAGPFTWRSPAGNPRRLCGRIYGRPQNLMKKIYRLDLHSHSMPRIMPKKTRGNHFCINNLHQADYGMATSVSQGRKFLFPRPCLGIVTEDVTFKANSSLRGKKLPKNMIERNRTARKTSNTLKRREEDLVLEACHLVTRLSGGAFNSLHLIAALYTLCVHLLDVRDSGP</sequence>
<organism evidence="1 2">
    <name type="scientific">Chionoecetes opilio</name>
    <name type="common">Atlantic snow crab</name>
    <name type="synonym">Cancer opilio</name>
    <dbReference type="NCBI Taxonomy" id="41210"/>
    <lineage>
        <taxon>Eukaryota</taxon>
        <taxon>Metazoa</taxon>
        <taxon>Ecdysozoa</taxon>
        <taxon>Arthropoda</taxon>
        <taxon>Crustacea</taxon>
        <taxon>Multicrustacea</taxon>
        <taxon>Malacostraca</taxon>
        <taxon>Eumalacostraca</taxon>
        <taxon>Eucarida</taxon>
        <taxon>Decapoda</taxon>
        <taxon>Pleocyemata</taxon>
        <taxon>Brachyura</taxon>
        <taxon>Eubrachyura</taxon>
        <taxon>Majoidea</taxon>
        <taxon>Majidae</taxon>
        <taxon>Chionoecetes</taxon>
    </lineage>
</organism>
<evidence type="ECO:0000313" key="1">
    <source>
        <dbReference type="EMBL" id="KAG0711792.1"/>
    </source>
</evidence>
<comment type="caution">
    <text evidence="1">The sequence shown here is derived from an EMBL/GenBank/DDBJ whole genome shotgun (WGS) entry which is preliminary data.</text>
</comment>
<name>A0A8J4XRX2_CHIOP</name>